<dbReference type="InterPro" id="IPR052895">
    <property type="entry name" value="HetReg/Transcr_Mod"/>
</dbReference>
<organism evidence="2 3">
    <name type="scientific">Curvularia kusanoi</name>
    <name type="common">Cochliobolus kusanoi</name>
    <dbReference type="NCBI Taxonomy" id="90978"/>
    <lineage>
        <taxon>Eukaryota</taxon>
        <taxon>Fungi</taxon>
        <taxon>Dikarya</taxon>
        <taxon>Ascomycota</taxon>
        <taxon>Pezizomycotina</taxon>
        <taxon>Dothideomycetes</taxon>
        <taxon>Pleosporomycetidae</taxon>
        <taxon>Pleosporales</taxon>
        <taxon>Pleosporineae</taxon>
        <taxon>Pleosporaceae</taxon>
        <taxon>Curvularia</taxon>
    </lineage>
</organism>
<dbReference type="OrthoDB" id="4850726at2759"/>
<evidence type="ECO:0000259" key="1">
    <source>
        <dbReference type="PROSITE" id="PS50020"/>
    </source>
</evidence>
<dbReference type="PROSITE" id="PS50020">
    <property type="entry name" value="WW_DOMAIN_2"/>
    <property type="match status" value="1"/>
</dbReference>
<dbReference type="InterPro" id="IPR010730">
    <property type="entry name" value="HET"/>
</dbReference>
<reference evidence="2" key="1">
    <citation type="submission" date="2019-04" db="EMBL/GenBank/DDBJ databases">
        <title>Sequencing of skin fungus with MAO and IRED activity.</title>
        <authorList>
            <person name="Marsaioli A.J."/>
            <person name="Bonatto J.M.C."/>
            <person name="Reis Junior O."/>
        </authorList>
    </citation>
    <scope>NUCLEOTIDE SEQUENCE</scope>
    <source>
        <strain evidence="2">30M1</strain>
    </source>
</reference>
<keyword evidence="3" id="KW-1185">Reference proteome</keyword>
<gene>
    <name evidence="2" type="ORF">E8E13_001129</name>
</gene>
<evidence type="ECO:0000313" key="2">
    <source>
        <dbReference type="EMBL" id="KAF2996196.1"/>
    </source>
</evidence>
<dbReference type="Pfam" id="PF06985">
    <property type="entry name" value="HET"/>
    <property type="match status" value="1"/>
</dbReference>
<name>A0A9P4T787_CURKU</name>
<dbReference type="PANTHER" id="PTHR24148">
    <property type="entry name" value="ANKYRIN REPEAT DOMAIN-CONTAINING PROTEIN 39 HOMOLOG-RELATED"/>
    <property type="match status" value="1"/>
</dbReference>
<protein>
    <recommendedName>
        <fullName evidence="1">WW domain-containing protein</fullName>
    </recommendedName>
</protein>
<accession>A0A9P4T787</accession>
<comment type="caution">
    <text evidence="2">The sequence shown here is derived from an EMBL/GenBank/DDBJ whole genome shotgun (WGS) entry which is preliminary data.</text>
</comment>
<dbReference type="PANTHER" id="PTHR24148:SF79">
    <property type="entry name" value="HETEROKARYON INCOMPATIBILITY DOMAIN-CONTAINING PROTEIN"/>
    <property type="match status" value="1"/>
</dbReference>
<dbReference type="AlphaFoldDB" id="A0A9P4T787"/>
<dbReference type="EMBL" id="SWKU01000028">
    <property type="protein sequence ID" value="KAF2996196.1"/>
    <property type="molecule type" value="Genomic_DNA"/>
</dbReference>
<evidence type="ECO:0000313" key="3">
    <source>
        <dbReference type="Proteomes" id="UP000801428"/>
    </source>
</evidence>
<proteinExistence type="predicted"/>
<dbReference type="InterPro" id="IPR001202">
    <property type="entry name" value="WW_dom"/>
</dbReference>
<dbReference type="Proteomes" id="UP000801428">
    <property type="component" value="Unassembled WGS sequence"/>
</dbReference>
<feature type="domain" description="WW" evidence="1">
    <location>
        <begin position="61"/>
        <end position="96"/>
    </location>
</feature>
<sequence>MSTLKLRYDPLVVATSEIRLITLPPGITKDSEQVQFCLWHTPLHVPVEVQGTRLSLEEINDTLPPGWTAFKTHRYDYKYLFRQDKTGNTSWTYPDPACDEKHWAPELESPPADYKPEYEALSYNWGSPEDPGTALVEHDGIARSPQAELKTLSIGQNLATALRRLHSPDVSPTLWIDAICINQEDLSEMLRLVGR</sequence>